<dbReference type="EMBL" id="JAQNDK010000004">
    <property type="protein sequence ID" value="MDC0683400.1"/>
    <property type="molecule type" value="Genomic_DNA"/>
</dbReference>
<dbReference type="Pfam" id="PF09084">
    <property type="entry name" value="NMT1"/>
    <property type="match status" value="1"/>
</dbReference>
<dbReference type="PANTHER" id="PTHR30024">
    <property type="entry name" value="ALIPHATIC SULFONATES-BINDING PROTEIN-RELATED"/>
    <property type="match status" value="1"/>
</dbReference>
<comment type="caution">
    <text evidence="3">The sequence shown here is derived from an EMBL/GenBank/DDBJ whole genome shotgun (WGS) entry which is preliminary data.</text>
</comment>
<dbReference type="Proteomes" id="UP001217485">
    <property type="component" value="Unassembled WGS sequence"/>
</dbReference>
<feature type="domain" description="Solute-binding protein family 3/N-terminal" evidence="2">
    <location>
        <begin position="36"/>
        <end position="257"/>
    </location>
</feature>
<keyword evidence="4" id="KW-1185">Reference proteome</keyword>
<organism evidence="3 4">
    <name type="scientific">Sorangium atrum</name>
    <dbReference type="NCBI Taxonomy" id="2995308"/>
    <lineage>
        <taxon>Bacteria</taxon>
        <taxon>Pseudomonadati</taxon>
        <taxon>Myxococcota</taxon>
        <taxon>Polyangia</taxon>
        <taxon>Polyangiales</taxon>
        <taxon>Polyangiaceae</taxon>
        <taxon>Sorangium</taxon>
    </lineage>
</organism>
<evidence type="ECO:0000313" key="3">
    <source>
        <dbReference type="EMBL" id="MDC0683400.1"/>
    </source>
</evidence>
<dbReference type="InterPro" id="IPR001638">
    <property type="entry name" value="Solute-binding_3/MltF_N"/>
</dbReference>
<gene>
    <name evidence="3" type="ORF">POL72_37065</name>
</gene>
<evidence type="ECO:0000259" key="2">
    <source>
        <dbReference type="SMART" id="SM00062"/>
    </source>
</evidence>
<accession>A0ABT5CAE5</accession>
<name>A0ABT5CAE5_9BACT</name>
<evidence type="ECO:0000313" key="4">
    <source>
        <dbReference type="Proteomes" id="UP001217485"/>
    </source>
</evidence>
<dbReference type="SMART" id="SM00062">
    <property type="entry name" value="PBPb"/>
    <property type="match status" value="1"/>
</dbReference>
<proteinExistence type="inferred from homology"/>
<dbReference type="SUPFAM" id="SSF53850">
    <property type="entry name" value="Periplasmic binding protein-like II"/>
    <property type="match status" value="1"/>
</dbReference>
<dbReference type="CDD" id="cd01008">
    <property type="entry name" value="PBP2_NrtA_SsuA_CpmA_like"/>
    <property type="match status" value="1"/>
</dbReference>
<reference evidence="3 4" key="1">
    <citation type="submission" date="2023-01" db="EMBL/GenBank/DDBJ databases">
        <title>Minimal conservation of predation-associated metabolite biosynthetic gene clusters underscores biosynthetic potential of Myxococcota including descriptions for ten novel species: Archangium lansinium sp. nov., Myxococcus landrumus sp. nov., Nannocystis bai.</title>
        <authorList>
            <person name="Ahearne A."/>
            <person name="Stevens C."/>
            <person name="Dowd S."/>
        </authorList>
    </citation>
    <scope>NUCLEOTIDE SEQUENCE [LARGE SCALE GENOMIC DNA]</scope>
    <source>
        <strain evidence="3 4">WIWO2</strain>
    </source>
</reference>
<dbReference type="RefSeq" id="WP_272101540.1">
    <property type="nucleotide sequence ID" value="NZ_JAQNDK010000004.1"/>
</dbReference>
<evidence type="ECO:0000256" key="1">
    <source>
        <dbReference type="ARBA" id="ARBA00010742"/>
    </source>
</evidence>
<protein>
    <submittedName>
        <fullName evidence="3">NrtA/SsuA/CpmA family ABC transporter substrate-binding protein</fullName>
    </submittedName>
</protein>
<sequence length="314" mass="33579">MSRGVRRFGWIAALTALTAIALALAWPRAPSAQPLAVRVGYATALHGEIAKVLGKTDIGKGHGIAVQAAFFQYGPPQIEALVSRSLDVAFTSLVPTATYLSKQPGAVTVIAAVGESGHGLVVPADSPARSLADLKGKTIAVAFGTDSQVDLLAALREAGLNPAADVTLVNVPPNAQPATLEQRQADAVLLRQPQLLKFSQKGARVIQRWPHHLWAIARTEFLAEHLGVRERLVAAIQEAAQFVAANPQQTAEWFAEDLRLEPSLVQQISAENPLYAAGKQLSVAVSPELRAFAERRAQELVDFGLTKNRAVFVY</sequence>
<dbReference type="Gene3D" id="3.40.190.10">
    <property type="entry name" value="Periplasmic binding protein-like II"/>
    <property type="match status" value="2"/>
</dbReference>
<dbReference type="PANTHER" id="PTHR30024:SF42">
    <property type="entry name" value="ALIPHATIC SULFONATES-BINDING PROTEIN-RELATED"/>
    <property type="match status" value="1"/>
</dbReference>
<comment type="similarity">
    <text evidence="1">Belongs to the bacterial solute-binding protein SsuA/TauA family.</text>
</comment>
<dbReference type="InterPro" id="IPR015168">
    <property type="entry name" value="SsuA/THI5"/>
</dbReference>